<proteinExistence type="predicted"/>
<evidence type="ECO:0000313" key="3">
    <source>
        <dbReference type="Proteomes" id="UP000694700"/>
    </source>
</evidence>
<dbReference type="PANTHER" id="PTHR31134">
    <property type="entry name" value="TRANSMEMBRANE PROTEIN 128"/>
    <property type="match status" value="1"/>
</dbReference>
<evidence type="ECO:0000256" key="1">
    <source>
        <dbReference type="SAM" id="Phobius"/>
    </source>
</evidence>
<reference evidence="2" key="1">
    <citation type="submission" date="2025-08" db="UniProtKB">
        <authorList>
            <consortium name="Ensembl"/>
        </authorList>
    </citation>
    <scope>IDENTIFICATION</scope>
</reference>
<keyword evidence="1" id="KW-0812">Transmembrane</keyword>
<feature type="transmembrane region" description="Helical" evidence="1">
    <location>
        <begin position="72"/>
        <end position="92"/>
    </location>
</feature>
<accession>A0A8C2AZ71</accession>
<keyword evidence="1" id="KW-0472">Membrane</keyword>
<feature type="transmembrane region" description="Helical" evidence="1">
    <location>
        <begin position="135"/>
        <end position="158"/>
    </location>
</feature>
<dbReference type="AlphaFoldDB" id="A0A8C2AZ71"/>
<feature type="transmembrane region" description="Helical" evidence="1">
    <location>
        <begin position="164"/>
        <end position="184"/>
    </location>
</feature>
<dbReference type="Ensembl" id="ENSCCRT00015115174.1">
    <property type="protein sequence ID" value="ENSCCRP00015111654.1"/>
    <property type="gene ID" value="ENSCCRG00015044235.1"/>
</dbReference>
<sequence length="185" mass="21045">METCAVFSRTILESLAQSILRTHSGRQKWNVVKRNLQVIDLVIVREEEMHRSSGADEAVEVKASARINRHSVFWILASLALTYYLDFFSVLLNHSDIHSWWLCVALLLLALCVCLALFCMLYLEWFRGIKQYDQEYPAVPALTTAAFIAASCSLNIALWPVWSFLTPVILFTQFMGVVMLISLLG</sequence>
<evidence type="ECO:0000313" key="2">
    <source>
        <dbReference type="Ensembl" id="ENSCCRP00015111654.1"/>
    </source>
</evidence>
<protein>
    <submittedName>
        <fullName evidence="2">Transmembrane protein 128</fullName>
    </submittedName>
</protein>
<organism evidence="2 3">
    <name type="scientific">Cyprinus carpio</name>
    <name type="common">Common carp</name>
    <dbReference type="NCBI Taxonomy" id="7962"/>
    <lineage>
        <taxon>Eukaryota</taxon>
        <taxon>Metazoa</taxon>
        <taxon>Chordata</taxon>
        <taxon>Craniata</taxon>
        <taxon>Vertebrata</taxon>
        <taxon>Euteleostomi</taxon>
        <taxon>Actinopterygii</taxon>
        <taxon>Neopterygii</taxon>
        <taxon>Teleostei</taxon>
        <taxon>Ostariophysi</taxon>
        <taxon>Cypriniformes</taxon>
        <taxon>Cyprinidae</taxon>
        <taxon>Cyprininae</taxon>
        <taxon>Cyprinus</taxon>
    </lineage>
</organism>
<feature type="transmembrane region" description="Helical" evidence="1">
    <location>
        <begin position="98"/>
        <end position="123"/>
    </location>
</feature>
<dbReference type="Pfam" id="PF20479">
    <property type="entry name" value="TMEM128"/>
    <property type="match status" value="1"/>
</dbReference>
<keyword evidence="1" id="KW-1133">Transmembrane helix</keyword>
<dbReference type="Proteomes" id="UP000694700">
    <property type="component" value="Unplaced"/>
</dbReference>
<dbReference type="PANTHER" id="PTHR31134:SF1">
    <property type="entry name" value="TRANSMEMBRANE PROTEIN 128"/>
    <property type="match status" value="1"/>
</dbReference>
<name>A0A8C2AZ71_CYPCA</name>
<dbReference type="InterPro" id="IPR033579">
    <property type="entry name" value="TMEM128"/>
</dbReference>